<proteinExistence type="predicted"/>
<reference evidence="2 4" key="1">
    <citation type="journal article" date="2017" name="Nature">
        <title>The sunflower genome provides insights into oil metabolism, flowering and Asterid evolution.</title>
        <authorList>
            <person name="Badouin H."/>
            <person name="Gouzy J."/>
            <person name="Grassa C.J."/>
            <person name="Murat F."/>
            <person name="Staton S.E."/>
            <person name="Cottret L."/>
            <person name="Lelandais-Briere C."/>
            <person name="Owens G.L."/>
            <person name="Carrere S."/>
            <person name="Mayjonade B."/>
            <person name="Legrand L."/>
            <person name="Gill N."/>
            <person name="Kane N.C."/>
            <person name="Bowers J.E."/>
            <person name="Hubner S."/>
            <person name="Bellec A."/>
            <person name="Berard A."/>
            <person name="Berges H."/>
            <person name="Blanchet N."/>
            <person name="Boniface M.C."/>
            <person name="Brunel D."/>
            <person name="Catrice O."/>
            <person name="Chaidir N."/>
            <person name="Claudel C."/>
            <person name="Donnadieu C."/>
            <person name="Faraut T."/>
            <person name="Fievet G."/>
            <person name="Helmstetter N."/>
            <person name="King M."/>
            <person name="Knapp S.J."/>
            <person name="Lai Z."/>
            <person name="Le Paslier M.C."/>
            <person name="Lippi Y."/>
            <person name="Lorenzon L."/>
            <person name="Mandel J.R."/>
            <person name="Marage G."/>
            <person name="Marchand G."/>
            <person name="Marquand E."/>
            <person name="Bret-Mestries E."/>
            <person name="Morien E."/>
            <person name="Nambeesan S."/>
            <person name="Nguyen T."/>
            <person name="Pegot-Espagnet P."/>
            <person name="Pouilly N."/>
            <person name="Raftis F."/>
            <person name="Sallet E."/>
            <person name="Schiex T."/>
            <person name="Thomas J."/>
            <person name="Vandecasteele C."/>
            <person name="Vares D."/>
            <person name="Vear F."/>
            <person name="Vautrin S."/>
            <person name="Crespi M."/>
            <person name="Mangin B."/>
            <person name="Burke J.M."/>
            <person name="Salse J."/>
            <person name="Munos S."/>
            <person name="Vincourt P."/>
            <person name="Rieseberg L.H."/>
            <person name="Langlade N.B."/>
        </authorList>
    </citation>
    <scope>NUCLEOTIDE SEQUENCE [LARGE SCALE GENOMIC DNA]</scope>
    <source>
        <strain evidence="4">cv. SF193</strain>
        <tissue evidence="2">Leaves</tissue>
    </source>
</reference>
<dbReference type="Gramene" id="mRNA:HanXRQr2_Chr05g0193901">
    <property type="protein sequence ID" value="CDS:HanXRQr2_Chr05g0193901.1"/>
    <property type="gene ID" value="HanXRQr2_Chr05g0193901"/>
</dbReference>
<feature type="region of interest" description="Disordered" evidence="1">
    <location>
        <begin position="67"/>
        <end position="95"/>
    </location>
</feature>
<evidence type="ECO:0000313" key="4">
    <source>
        <dbReference type="Proteomes" id="UP000215914"/>
    </source>
</evidence>
<evidence type="ECO:0000256" key="1">
    <source>
        <dbReference type="SAM" id="MobiDB-lite"/>
    </source>
</evidence>
<gene>
    <name evidence="3" type="ORF">HannXRQ_Chr05g0130021</name>
    <name evidence="2" type="ORF">HanXRQr2_Chr05g0193901</name>
</gene>
<dbReference type="EMBL" id="MNCJ02000320">
    <property type="protein sequence ID" value="KAF5804155.1"/>
    <property type="molecule type" value="Genomic_DNA"/>
</dbReference>
<sequence>MQQVENNGSSMKPIDVTPIDFEEPWNRFTDMKNGKSTKPNLKAQRSVSDDVTEPEFTTKPKKSVVMTKGFDCSSPMPMISSPNEHKHPRTTSVLQPSKTLATTLSLHCLNY</sequence>
<name>A0A251UKI4_HELAN</name>
<dbReference type="InParanoid" id="A0A251UKI4"/>
<reference evidence="3" key="2">
    <citation type="submission" date="2017-02" db="EMBL/GenBank/DDBJ databases">
        <title>Sunflower complete genome.</title>
        <authorList>
            <person name="Langlade N."/>
            <person name="Munos S."/>
        </authorList>
    </citation>
    <scope>NUCLEOTIDE SEQUENCE [LARGE SCALE GENOMIC DNA]</scope>
    <source>
        <tissue evidence="3">Leaves</tissue>
    </source>
</reference>
<reference evidence="2" key="3">
    <citation type="submission" date="2020-06" db="EMBL/GenBank/DDBJ databases">
        <title>Helianthus annuus Genome sequencing and assembly Release 2.</title>
        <authorList>
            <person name="Gouzy J."/>
            <person name="Langlade N."/>
            <person name="Munos S."/>
        </authorList>
    </citation>
    <scope>NUCLEOTIDE SEQUENCE</scope>
    <source>
        <tissue evidence="2">Leaves</tissue>
    </source>
</reference>
<dbReference type="Proteomes" id="UP000215914">
    <property type="component" value="Chromosome 5"/>
</dbReference>
<keyword evidence="4" id="KW-1185">Reference proteome</keyword>
<evidence type="ECO:0000313" key="2">
    <source>
        <dbReference type="EMBL" id="KAF5804155.1"/>
    </source>
</evidence>
<organism evidence="3 4">
    <name type="scientific">Helianthus annuus</name>
    <name type="common">Common sunflower</name>
    <dbReference type="NCBI Taxonomy" id="4232"/>
    <lineage>
        <taxon>Eukaryota</taxon>
        <taxon>Viridiplantae</taxon>
        <taxon>Streptophyta</taxon>
        <taxon>Embryophyta</taxon>
        <taxon>Tracheophyta</taxon>
        <taxon>Spermatophyta</taxon>
        <taxon>Magnoliopsida</taxon>
        <taxon>eudicotyledons</taxon>
        <taxon>Gunneridae</taxon>
        <taxon>Pentapetalae</taxon>
        <taxon>asterids</taxon>
        <taxon>campanulids</taxon>
        <taxon>Asterales</taxon>
        <taxon>Asteraceae</taxon>
        <taxon>Asteroideae</taxon>
        <taxon>Heliantheae alliance</taxon>
        <taxon>Heliantheae</taxon>
        <taxon>Helianthus</taxon>
    </lineage>
</organism>
<protein>
    <submittedName>
        <fullName evidence="3">Uncharacterized protein</fullName>
    </submittedName>
</protein>
<feature type="compositionally biased region" description="Polar residues" evidence="1">
    <location>
        <begin position="34"/>
        <end position="46"/>
    </location>
</feature>
<dbReference type="EMBL" id="CM007894">
    <property type="protein sequence ID" value="OTG23835.1"/>
    <property type="molecule type" value="Genomic_DNA"/>
</dbReference>
<accession>A0A251UKI4</accession>
<evidence type="ECO:0000313" key="3">
    <source>
        <dbReference type="EMBL" id="OTG23835.1"/>
    </source>
</evidence>
<feature type="region of interest" description="Disordered" evidence="1">
    <location>
        <begin position="30"/>
        <end position="55"/>
    </location>
</feature>
<dbReference type="AlphaFoldDB" id="A0A251UKI4"/>